<dbReference type="InterPro" id="IPR053143">
    <property type="entry name" value="Arylsulfate_ST"/>
</dbReference>
<gene>
    <name evidence="1" type="ORF">FISHEDRAFT_20534</name>
</gene>
<dbReference type="PANTHER" id="PTHR35340">
    <property type="entry name" value="PQQ ENZYME REPEAT PROTEIN-RELATED"/>
    <property type="match status" value="1"/>
</dbReference>
<dbReference type="SUPFAM" id="SSF50998">
    <property type="entry name" value="Quinoprotein alcohol dehydrogenase-like"/>
    <property type="match status" value="1"/>
</dbReference>
<proteinExistence type="predicted"/>
<accession>A0A0D7AAE7</accession>
<dbReference type="AlphaFoldDB" id="A0A0D7AAE7"/>
<dbReference type="OrthoDB" id="5427350at2759"/>
<dbReference type="Proteomes" id="UP000054144">
    <property type="component" value="Unassembled WGS sequence"/>
</dbReference>
<dbReference type="Pfam" id="PF14269">
    <property type="entry name" value="Arylsulfotran_2"/>
    <property type="match status" value="1"/>
</dbReference>
<dbReference type="EMBL" id="KN882020">
    <property type="protein sequence ID" value="KIY46906.1"/>
    <property type="molecule type" value="Genomic_DNA"/>
</dbReference>
<sequence>HADPHEFRITPTQDSALIIGGRHRDYDLSIVGGGPKDGVYDPFVQEVDIETGDLLWEWDATDFLDLRNTYHRLDDHHSWEFAHTNAVVKDEDGNYIISYRFYHSIFKIDGRTKDIIWTLGGKGSDFTFGNGSDFVGQHDPQWVPVFSHSQMTIFDNDYDFVGYKGPYGTARGIWIRLDYSAMHVTLVREYIPRVRKRTGIEGGIQLLPNGNVLVSYGSSGSVIEYCHT</sequence>
<organism evidence="1 2">
    <name type="scientific">Fistulina hepatica ATCC 64428</name>
    <dbReference type="NCBI Taxonomy" id="1128425"/>
    <lineage>
        <taxon>Eukaryota</taxon>
        <taxon>Fungi</taxon>
        <taxon>Dikarya</taxon>
        <taxon>Basidiomycota</taxon>
        <taxon>Agaricomycotina</taxon>
        <taxon>Agaricomycetes</taxon>
        <taxon>Agaricomycetidae</taxon>
        <taxon>Agaricales</taxon>
        <taxon>Fistulinaceae</taxon>
        <taxon>Fistulina</taxon>
    </lineage>
</organism>
<feature type="non-terminal residue" evidence="1">
    <location>
        <position position="1"/>
    </location>
</feature>
<reference evidence="1 2" key="1">
    <citation type="journal article" date="2015" name="Fungal Genet. Biol.">
        <title>Evolution of novel wood decay mechanisms in Agaricales revealed by the genome sequences of Fistulina hepatica and Cylindrobasidium torrendii.</title>
        <authorList>
            <person name="Floudas D."/>
            <person name="Held B.W."/>
            <person name="Riley R."/>
            <person name="Nagy L.G."/>
            <person name="Koehler G."/>
            <person name="Ransdell A.S."/>
            <person name="Younus H."/>
            <person name="Chow J."/>
            <person name="Chiniquy J."/>
            <person name="Lipzen A."/>
            <person name="Tritt A."/>
            <person name="Sun H."/>
            <person name="Haridas S."/>
            <person name="LaButti K."/>
            <person name="Ohm R.A."/>
            <person name="Kues U."/>
            <person name="Blanchette R.A."/>
            <person name="Grigoriev I.V."/>
            <person name="Minto R.E."/>
            <person name="Hibbett D.S."/>
        </authorList>
    </citation>
    <scope>NUCLEOTIDE SEQUENCE [LARGE SCALE GENOMIC DNA]</scope>
    <source>
        <strain evidence="1 2">ATCC 64428</strain>
    </source>
</reference>
<feature type="non-terminal residue" evidence="1">
    <location>
        <position position="228"/>
    </location>
</feature>
<dbReference type="PANTHER" id="PTHR35340:SF5">
    <property type="entry name" value="ASST-DOMAIN-CONTAINING PROTEIN"/>
    <property type="match status" value="1"/>
</dbReference>
<dbReference type="InterPro" id="IPR039535">
    <property type="entry name" value="ASST-like"/>
</dbReference>
<evidence type="ECO:0000313" key="1">
    <source>
        <dbReference type="EMBL" id="KIY46906.1"/>
    </source>
</evidence>
<dbReference type="InterPro" id="IPR011047">
    <property type="entry name" value="Quinoprotein_ADH-like_sf"/>
</dbReference>
<protein>
    <submittedName>
        <fullName evidence="1">Uncharacterized protein</fullName>
    </submittedName>
</protein>
<name>A0A0D7AAE7_9AGAR</name>
<keyword evidence="2" id="KW-1185">Reference proteome</keyword>
<evidence type="ECO:0000313" key="2">
    <source>
        <dbReference type="Proteomes" id="UP000054144"/>
    </source>
</evidence>